<dbReference type="OrthoDB" id="9801356at2"/>
<evidence type="ECO:0000256" key="3">
    <source>
        <dbReference type="ARBA" id="ARBA00022692"/>
    </source>
</evidence>
<comment type="caution">
    <text evidence="7">The sequence shown here is derived from an EMBL/GenBank/DDBJ whole genome shotgun (WGS) entry which is preliminary data.</text>
</comment>
<dbReference type="GO" id="GO:0046873">
    <property type="term" value="F:metal ion transmembrane transporter activity"/>
    <property type="evidence" value="ECO:0007669"/>
    <property type="project" value="InterPro"/>
</dbReference>
<sequence>MEAFLTSAGLVTLGEIGDKTQLLALMLAARFRRPWIIVLGILCATLLNHTLAGLLGGWIRTTLSPDVLRWVLGGAFIAMGVWVLVPDKLDDTGEQENASAPKNAWTVFLVTLTTFFLAEMGDKTQLATVGLAAHFDSLTGVIAGTTLGMLIADVPAVWLGHTAAHKMPLKLIRGIAALFFVGIGVWVLWFGVGKPEAPVASSLHTPAAHALTSWQPLLQASVLYIQT</sequence>
<dbReference type="PANTHER" id="PTHR12608:SF1">
    <property type="entry name" value="TRANSMEMBRANE PROTEIN 165"/>
    <property type="match status" value="1"/>
</dbReference>
<keyword evidence="3 6" id="KW-0812">Transmembrane</keyword>
<dbReference type="Proteomes" id="UP000286947">
    <property type="component" value="Unassembled WGS sequence"/>
</dbReference>
<protein>
    <recommendedName>
        <fullName evidence="6">GDT1 family protein</fullName>
    </recommendedName>
</protein>
<evidence type="ECO:0000313" key="8">
    <source>
        <dbReference type="Proteomes" id="UP000286947"/>
    </source>
</evidence>
<feature type="transmembrane region" description="Helical" evidence="6">
    <location>
        <begin position="35"/>
        <end position="55"/>
    </location>
</feature>
<evidence type="ECO:0000256" key="2">
    <source>
        <dbReference type="ARBA" id="ARBA00009190"/>
    </source>
</evidence>
<keyword evidence="5 6" id="KW-0472">Membrane</keyword>
<organism evidence="7 8">
    <name type="scientific">Saezia sanguinis</name>
    <dbReference type="NCBI Taxonomy" id="1965230"/>
    <lineage>
        <taxon>Bacteria</taxon>
        <taxon>Pseudomonadati</taxon>
        <taxon>Pseudomonadota</taxon>
        <taxon>Betaproteobacteria</taxon>
        <taxon>Burkholderiales</taxon>
        <taxon>Saeziaceae</taxon>
        <taxon>Saezia</taxon>
    </lineage>
</organism>
<dbReference type="EMBL" id="PQSP01000002">
    <property type="protein sequence ID" value="RUS67011.1"/>
    <property type="molecule type" value="Genomic_DNA"/>
</dbReference>
<evidence type="ECO:0000256" key="1">
    <source>
        <dbReference type="ARBA" id="ARBA00004141"/>
    </source>
</evidence>
<dbReference type="Pfam" id="PF01169">
    <property type="entry name" value="GDT1"/>
    <property type="match status" value="2"/>
</dbReference>
<proteinExistence type="inferred from homology"/>
<feature type="transmembrane region" description="Helical" evidence="6">
    <location>
        <begin position="171"/>
        <end position="192"/>
    </location>
</feature>
<accession>A0A433SE36</accession>
<evidence type="ECO:0000313" key="7">
    <source>
        <dbReference type="EMBL" id="RUS67011.1"/>
    </source>
</evidence>
<evidence type="ECO:0000256" key="6">
    <source>
        <dbReference type="RuleBase" id="RU365102"/>
    </source>
</evidence>
<dbReference type="InterPro" id="IPR001727">
    <property type="entry name" value="GDT1-like"/>
</dbReference>
<feature type="transmembrane region" description="Helical" evidence="6">
    <location>
        <begin position="67"/>
        <end position="85"/>
    </location>
</feature>
<comment type="subcellular location">
    <subcellularLocation>
        <location evidence="1 6">Membrane</location>
        <topology evidence="1 6">Multi-pass membrane protein</topology>
    </subcellularLocation>
</comment>
<dbReference type="GO" id="GO:0016020">
    <property type="term" value="C:membrane"/>
    <property type="evidence" value="ECO:0007669"/>
    <property type="project" value="UniProtKB-SubCell"/>
</dbReference>
<dbReference type="RefSeq" id="WP_126978741.1">
    <property type="nucleotide sequence ID" value="NZ_PQSP01000002.1"/>
</dbReference>
<reference evidence="7 8" key="1">
    <citation type="submission" date="2018-01" db="EMBL/GenBank/DDBJ databases">
        <title>Saezia sanguinis gen. nov., sp. nov., in the order Burkholderiales isolated from human blood.</title>
        <authorList>
            <person name="Medina-Pascual M.J."/>
            <person name="Valdezate S."/>
            <person name="Monzon S."/>
            <person name="Cuesta I."/>
            <person name="Carrasco G."/>
            <person name="Villalon P."/>
            <person name="Saez-Nieto J.A."/>
        </authorList>
    </citation>
    <scope>NUCLEOTIDE SEQUENCE [LARGE SCALE GENOMIC DNA]</scope>
    <source>
        <strain evidence="7 8">CNM695-12</strain>
    </source>
</reference>
<dbReference type="PANTHER" id="PTHR12608">
    <property type="entry name" value="TRANSMEMBRANE PROTEIN HTP-1 RELATED"/>
    <property type="match status" value="1"/>
</dbReference>
<evidence type="ECO:0000256" key="4">
    <source>
        <dbReference type="ARBA" id="ARBA00022989"/>
    </source>
</evidence>
<keyword evidence="4 6" id="KW-1133">Transmembrane helix</keyword>
<comment type="similarity">
    <text evidence="2 6">Belongs to the GDT1 family.</text>
</comment>
<dbReference type="AlphaFoldDB" id="A0A433SE36"/>
<keyword evidence="8" id="KW-1185">Reference proteome</keyword>
<gene>
    <name evidence="7" type="ORF">CUZ56_00949</name>
</gene>
<feature type="transmembrane region" description="Helical" evidence="6">
    <location>
        <begin position="105"/>
        <end position="121"/>
    </location>
</feature>
<feature type="transmembrane region" description="Helical" evidence="6">
    <location>
        <begin position="141"/>
        <end position="159"/>
    </location>
</feature>
<name>A0A433SE36_9BURK</name>
<evidence type="ECO:0000256" key="5">
    <source>
        <dbReference type="ARBA" id="ARBA00023136"/>
    </source>
</evidence>